<protein>
    <submittedName>
        <fullName evidence="5">Predicted dehydrogenase</fullName>
    </submittedName>
</protein>
<proteinExistence type="inferred from homology"/>
<name>A0A1I7GFH4_9FLAO</name>
<accession>A0A1I7GFH4</accession>
<dbReference type="AlphaFoldDB" id="A0A1I7GFH4"/>
<reference evidence="5 6" key="1">
    <citation type="submission" date="2016-10" db="EMBL/GenBank/DDBJ databases">
        <authorList>
            <person name="de Groot N.N."/>
        </authorList>
    </citation>
    <scope>NUCLEOTIDE SEQUENCE [LARGE SCALE GENOMIC DNA]</scope>
    <source>
        <strain evidence="5 6">CGMCC 1.12333</strain>
    </source>
</reference>
<dbReference type="PANTHER" id="PTHR43708:SF5">
    <property type="entry name" value="CONSERVED EXPRESSED OXIDOREDUCTASE (EUROFUNG)-RELATED"/>
    <property type="match status" value="1"/>
</dbReference>
<dbReference type="InterPro" id="IPR036291">
    <property type="entry name" value="NAD(P)-bd_dom_sf"/>
</dbReference>
<feature type="domain" description="Gfo/Idh/MocA-like oxidoreductase C-terminal" evidence="4">
    <location>
        <begin position="86"/>
        <end position="298"/>
    </location>
</feature>
<evidence type="ECO:0000313" key="5">
    <source>
        <dbReference type="EMBL" id="SFU47016.1"/>
    </source>
</evidence>
<dbReference type="Pfam" id="PF02894">
    <property type="entry name" value="GFO_IDH_MocA_C"/>
    <property type="match status" value="1"/>
</dbReference>
<dbReference type="InterPro" id="IPR000683">
    <property type="entry name" value="Gfo/Idh/MocA-like_OxRdtase_N"/>
</dbReference>
<feature type="domain" description="Gfo/Idh/MocA-like oxidoreductase N-terminal" evidence="3">
    <location>
        <begin position="2"/>
        <end position="71"/>
    </location>
</feature>
<dbReference type="PANTHER" id="PTHR43708">
    <property type="entry name" value="CONSERVED EXPRESSED OXIDOREDUCTASE (EUROFUNG)"/>
    <property type="match status" value="1"/>
</dbReference>
<dbReference type="EMBL" id="FPBK01000004">
    <property type="protein sequence ID" value="SFU47016.1"/>
    <property type="molecule type" value="Genomic_DNA"/>
</dbReference>
<dbReference type="SUPFAM" id="SSF51735">
    <property type="entry name" value="NAD(P)-binding Rossmann-fold domains"/>
    <property type="match status" value="1"/>
</dbReference>
<dbReference type="STRING" id="1224947.SAMN05216480_104163"/>
<evidence type="ECO:0000259" key="4">
    <source>
        <dbReference type="Pfam" id="PF02894"/>
    </source>
</evidence>
<evidence type="ECO:0000313" key="6">
    <source>
        <dbReference type="Proteomes" id="UP000199138"/>
    </source>
</evidence>
<keyword evidence="2" id="KW-0560">Oxidoreductase</keyword>
<dbReference type="Proteomes" id="UP000199138">
    <property type="component" value="Unassembled WGS sequence"/>
</dbReference>
<sequence length="298" mass="33228">MKSYSSIEELLADDISLVVVNTPIDTHYQYAKQALEAGKHVLVEKAFTTTVAEAEELHRIAQANGLTLTVYQNRRWDSDFKTVQSVIEKGLLGDVVEAEIRFDRYKPTLNTNAWKEEPTPGAGILKDLGPHVIDQALCLFGMPEAVFADIRVVIPETRIDDQFDILLYYADKRVRLHAGLYNKEQLPAYTIQGRKGSFIKQRGDVQEDTLASGIAPRLDHWGAEPTDKEGILHIVSNEESIRKTIPTLPGHYYPLFDGVYKAITENAPEPVTAIDGIRIMKVIEAAIKSSANRAAVTL</sequence>
<dbReference type="Gene3D" id="3.30.360.10">
    <property type="entry name" value="Dihydrodipicolinate Reductase, domain 2"/>
    <property type="match status" value="1"/>
</dbReference>
<dbReference type="RefSeq" id="WP_317040067.1">
    <property type="nucleotide sequence ID" value="NZ_FPBK01000004.1"/>
</dbReference>
<keyword evidence="6" id="KW-1185">Reference proteome</keyword>
<evidence type="ECO:0000259" key="3">
    <source>
        <dbReference type="Pfam" id="PF01408"/>
    </source>
</evidence>
<dbReference type="GO" id="GO:0016491">
    <property type="term" value="F:oxidoreductase activity"/>
    <property type="evidence" value="ECO:0007669"/>
    <property type="project" value="UniProtKB-KW"/>
</dbReference>
<organism evidence="5 6">
    <name type="scientific">Pustulibacterium marinum</name>
    <dbReference type="NCBI Taxonomy" id="1224947"/>
    <lineage>
        <taxon>Bacteria</taxon>
        <taxon>Pseudomonadati</taxon>
        <taxon>Bacteroidota</taxon>
        <taxon>Flavobacteriia</taxon>
        <taxon>Flavobacteriales</taxon>
        <taxon>Flavobacteriaceae</taxon>
        <taxon>Pustulibacterium</taxon>
    </lineage>
</organism>
<comment type="similarity">
    <text evidence="1">Belongs to the Gfo/Idh/MocA family.</text>
</comment>
<dbReference type="InterPro" id="IPR051317">
    <property type="entry name" value="Gfo/Idh/MocA_oxidoreduct"/>
</dbReference>
<evidence type="ECO:0000256" key="2">
    <source>
        <dbReference type="ARBA" id="ARBA00023002"/>
    </source>
</evidence>
<gene>
    <name evidence="5" type="ORF">SAMN05216480_104163</name>
</gene>
<dbReference type="Gene3D" id="3.40.50.720">
    <property type="entry name" value="NAD(P)-binding Rossmann-like Domain"/>
    <property type="match status" value="1"/>
</dbReference>
<dbReference type="InterPro" id="IPR004104">
    <property type="entry name" value="Gfo/Idh/MocA-like_OxRdtase_C"/>
</dbReference>
<dbReference type="Pfam" id="PF01408">
    <property type="entry name" value="GFO_IDH_MocA"/>
    <property type="match status" value="1"/>
</dbReference>
<dbReference type="GO" id="GO:0000166">
    <property type="term" value="F:nucleotide binding"/>
    <property type="evidence" value="ECO:0007669"/>
    <property type="project" value="InterPro"/>
</dbReference>
<evidence type="ECO:0000256" key="1">
    <source>
        <dbReference type="ARBA" id="ARBA00010928"/>
    </source>
</evidence>